<evidence type="ECO:0000256" key="1">
    <source>
        <dbReference type="ARBA" id="ARBA00022448"/>
    </source>
</evidence>
<keyword evidence="4" id="KW-0249">Electron transport</keyword>
<protein>
    <submittedName>
        <fullName evidence="8">Cytochrome c family protein</fullName>
    </submittedName>
</protein>
<dbReference type="SUPFAM" id="SSF46626">
    <property type="entry name" value="Cytochrome c"/>
    <property type="match status" value="1"/>
</dbReference>
<keyword evidence="9" id="KW-1185">Reference proteome</keyword>
<dbReference type="InterPro" id="IPR036909">
    <property type="entry name" value="Cyt_c-like_dom_sf"/>
</dbReference>
<dbReference type="Pfam" id="PF00034">
    <property type="entry name" value="Cytochrom_C"/>
    <property type="match status" value="1"/>
</dbReference>
<evidence type="ECO:0000256" key="6">
    <source>
        <dbReference type="PROSITE-ProRule" id="PRU00433"/>
    </source>
</evidence>
<keyword evidence="5 6" id="KW-0408">Iron</keyword>
<dbReference type="Gene3D" id="1.10.760.10">
    <property type="entry name" value="Cytochrome c-like domain"/>
    <property type="match status" value="1"/>
</dbReference>
<accession>A0ABX1E6W7</accession>
<keyword evidence="2 6" id="KW-0349">Heme</keyword>
<organism evidence="8 9">
    <name type="scientific">Falsiroseomonas selenitidurans</name>
    <dbReference type="NCBI Taxonomy" id="2716335"/>
    <lineage>
        <taxon>Bacteria</taxon>
        <taxon>Pseudomonadati</taxon>
        <taxon>Pseudomonadota</taxon>
        <taxon>Alphaproteobacteria</taxon>
        <taxon>Acetobacterales</taxon>
        <taxon>Roseomonadaceae</taxon>
        <taxon>Falsiroseomonas</taxon>
    </lineage>
</organism>
<evidence type="ECO:0000256" key="2">
    <source>
        <dbReference type="ARBA" id="ARBA00022617"/>
    </source>
</evidence>
<dbReference type="EMBL" id="JAAVNE010000030">
    <property type="protein sequence ID" value="NKC32676.1"/>
    <property type="molecule type" value="Genomic_DNA"/>
</dbReference>
<dbReference type="Proteomes" id="UP000787635">
    <property type="component" value="Unassembled WGS sequence"/>
</dbReference>
<dbReference type="PROSITE" id="PS51007">
    <property type="entry name" value="CYTC"/>
    <property type="match status" value="1"/>
</dbReference>
<dbReference type="InterPro" id="IPR009056">
    <property type="entry name" value="Cyt_c-like_dom"/>
</dbReference>
<sequence>MSLEVNKMFAAVLTAGVVFMVTGVIGDAIVHPRRLETSALAVATPEPAAAPAAAAAPQPIGPLLAAANPDTGRQIAQRACASCHNFAQGGPNGVGPNLWGVVGGPHAHVEGFNYSAALRAKAAEPWDYEALNAFLTRPSAAIPGTRMAYAGMSSINQRADVIAFLRSLATDPVPLP</sequence>
<keyword evidence="1" id="KW-0813">Transport</keyword>
<evidence type="ECO:0000313" key="9">
    <source>
        <dbReference type="Proteomes" id="UP000787635"/>
    </source>
</evidence>
<evidence type="ECO:0000313" key="8">
    <source>
        <dbReference type="EMBL" id="NKC32676.1"/>
    </source>
</evidence>
<evidence type="ECO:0000259" key="7">
    <source>
        <dbReference type="PROSITE" id="PS51007"/>
    </source>
</evidence>
<gene>
    <name evidence="8" type="ORF">HEQ75_17560</name>
</gene>
<comment type="caution">
    <text evidence="8">The sequence shown here is derived from an EMBL/GenBank/DDBJ whole genome shotgun (WGS) entry which is preliminary data.</text>
</comment>
<feature type="domain" description="Cytochrome c" evidence="7">
    <location>
        <begin position="67"/>
        <end position="169"/>
    </location>
</feature>
<evidence type="ECO:0000256" key="5">
    <source>
        <dbReference type="ARBA" id="ARBA00023004"/>
    </source>
</evidence>
<evidence type="ECO:0000256" key="3">
    <source>
        <dbReference type="ARBA" id="ARBA00022723"/>
    </source>
</evidence>
<dbReference type="InterPro" id="IPR002327">
    <property type="entry name" value="Cyt_c_1A/1B"/>
</dbReference>
<dbReference type="PRINTS" id="PR00604">
    <property type="entry name" value="CYTCHRMECIAB"/>
</dbReference>
<dbReference type="PANTHER" id="PTHR11961">
    <property type="entry name" value="CYTOCHROME C"/>
    <property type="match status" value="1"/>
</dbReference>
<evidence type="ECO:0000256" key="4">
    <source>
        <dbReference type="ARBA" id="ARBA00022982"/>
    </source>
</evidence>
<name>A0ABX1E6W7_9PROT</name>
<keyword evidence="3 6" id="KW-0479">Metal-binding</keyword>
<proteinExistence type="predicted"/>
<reference evidence="8 9" key="1">
    <citation type="submission" date="2020-03" db="EMBL/GenBank/DDBJ databases">
        <title>Roseomonas selenitidurans sp. nov. isolated from urban soil.</title>
        <authorList>
            <person name="Liu H."/>
        </authorList>
    </citation>
    <scope>NUCLEOTIDE SEQUENCE [LARGE SCALE GENOMIC DNA]</scope>
    <source>
        <strain evidence="8 9">BU-1</strain>
    </source>
</reference>